<dbReference type="KEGG" id="buu:WS70_22010"/>
<dbReference type="InterPro" id="IPR050148">
    <property type="entry name" value="Terpene_synthase-like"/>
</dbReference>
<accession>A0A1B4FLE9</accession>
<evidence type="ECO:0000313" key="2">
    <source>
        <dbReference type="Proteomes" id="UP000062519"/>
    </source>
</evidence>
<dbReference type="GO" id="GO:0000287">
    <property type="term" value="F:magnesium ion binding"/>
    <property type="evidence" value="ECO:0007669"/>
    <property type="project" value="TreeGrafter"/>
</dbReference>
<name>A0A1B4FLE9_9BURK</name>
<evidence type="ECO:0008006" key="3">
    <source>
        <dbReference type="Google" id="ProtNLM"/>
    </source>
</evidence>
<dbReference type="AlphaFoldDB" id="A0A1B4FLE9"/>
<gene>
    <name evidence="1" type="ORF">WS70_22010</name>
</gene>
<dbReference type="SUPFAM" id="SSF48239">
    <property type="entry name" value="Terpenoid cyclases/Protein prenyltransferases"/>
    <property type="match status" value="2"/>
</dbReference>
<dbReference type="Proteomes" id="UP000062519">
    <property type="component" value="Chromosome 2"/>
</dbReference>
<dbReference type="Gene3D" id="1.50.10.160">
    <property type="match status" value="1"/>
</dbReference>
<organism evidence="1 2">
    <name type="scientific">Burkholderia mayonis</name>
    <dbReference type="NCBI Taxonomy" id="1385591"/>
    <lineage>
        <taxon>Bacteria</taxon>
        <taxon>Pseudomonadati</taxon>
        <taxon>Pseudomonadota</taxon>
        <taxon>Betaproteobacteria</taxon>
        <taxon>Burkholderiales</taxon>
        <taxon>Burkholderiaceae</taxon>
        <taxon>Burkholderia</taxon>
        <taxon>pseudomallei group</taxon>
    </lineage>
</organism>
<keyword evidence="2" id="KW-1185">Reference proteome</keyword>
<dbReference type="PANTHER" id="PTHR31739:SF25">
    <property type="entry name" value="(E,E)-GERANYLLINALOOL SYNTHASE"/>
    <property type="match status" value="1"/>
</dbReference>
<dbReference type="EMBL" id="CP013387">
    <property type="protein sequence ID" value="AOJ04496.1"/>
    <property type="molecule type" value="Genomic_DNA"/>
</dbReference>
<dbReference type="GO" id="GO:0016102">
    <property type="term" value="P:diterpenoid biosynthetic process"/>
    <property type="evidence" value="ECO:0007669"/>
    <property type="project" value="TreeGrafter"/>
</dbReference>
<protein>
    <recommendedName>
        <fullName evidence="3">Squalene cyclase C-terminal domain-containing protein</fullName>
    </recommendedName>
</protein>
<dbReference type="InterPro" id="IPR008930">
    <property type="entry name" value="Terpenoid_cyclase/PrenylTrfase"/>
</dbReference>
<sequence length="546" mass="59332">MHGWKMAMHSTSDSHRAAIDASSAQVADDEILTKLRQVLAGMGDGGRISASVYDTAQVLRFAQLPGDASAAYAWLLDKQRHDGGWGESDDPMHRLAPTIAAMLALHECACDVRYGAALNAGSVFLAQQDLSRLSVLPDDMPIGAELILPRLCAEAQEAGLDLRMTLPATLVATGAIRRDKLREMSATQAGSPALHCWEAWGDRPAAEMLGDDGSLGLSPSATAAWLNTARNSCFSRDSLRCATHYLHRATSGTGETAYGVVPCIWPLDLFESAYILHALAMGGLLQHPALAKPVSRAAAMLRNGITEQGAGFSTGLSSDGDTTAVAMAVLALIGTPLEHDPLRRFARGHLFMTYPDERNSSLSTVIHAVHALRLRGEPARASESYLWQRRHVDGLWREDKWHASWLYATSHAVAALSEGDIFSQRDLTLTGILMRQDACGGWGAAAPTFEETAYAVLVLVRLAGMQPSSWVLQESISRAFRWMREIDQSLARPPARALWIGKQLYCPIRVVRVIELTGLWVANRWLRQSDEIASGARPTHASQETS</sequence>
<reference evidence="1 2" key="1">
    <citation type="submission" date="2015-12" db="EMBL/GenBank/DDBJ databases">
        <title>Diversity of Burkholderia near neighbor genomes.</title>
        <authorList>
            <person name="Sahl J."/>
            <person name="Wagner D."/>
            <person name="Keim P."/>
        </authorList>
    </citation>
    <scope>NUCLEOTIDE SEQUENCE [LARGE SCALE GENOMIC DNA]</scope>
    <source>
        <strain evidence="1 2">BDU6</strain>
    </source>
</reference>
<dbReference type="PANTHER" id="PTHR31739">
    <property type="entry name" value="ENT-COPALYL DIPHOSPHATE SYNTHASE, CHLOROPLASTIC"/>
    <property type="match status" value="1"/>
</dbReference>
<dbReference type="Gene3D" id="1.50.10.20">
    <property type="match status" value="1"/>
</dbReference>
<dbReference type="GO" id="GO:0010333">
    <property type="term" value="F:terpene synthase activity"/>
    <property type="evidence" value="ECO:0007669"/>
    <property type="project" value="InterPro"/>
</dbReference>
<evidence type="ECO:0000313" key="1">
    <source>
        <dbReference type="EMBL" id="AOJ04496.1"/>
    </source>
</evidence>
<proteinExistence type="predicted"/>